<dbReference type="Proteomes" id="UP000249057">
    <property type="component" value="Unassembled WGS sequence"/>
</dbReference>
<keyword evidence="2" id="KW-1185">Reference proteome</keyword>
<proteinExistence type="predicted"/>
<evidence type="ECO:0000313" key="2">
    <source>
        <dbReference type="Proteomes" id="UP000249057"/>
    </source>
</evidence>
<keyword evidence="1" id="KW-0489">Methyltransferase</keyword>
<dbReference type="EMBL" id="KZ825433">
    <property type="protein sequence ID" value="RAH39777.1"/>
    <property type="molecule type" value="Genomic_DNA"/>
</dbReference>
<organism evidence="1 2">
    <name type="scientific">Aspergillus brunneoviolaceus CBS 621.78</name>
    <dbReference type="NCBI Taxonomy" id="1450534"/>
    <lineage>
        <taxon>Eukaryota</taxon>
        <taxon>Fungi</taxon>
        <taxon>Dikarya</taxon>
        <taxon>Ascomycota</taxon>
        <taxon>Pezizomycotina</taxon>
        <taxon>Eurotiomycetes</taxon>
        <taxon>Eurotiomycetidae</taxon>
        <taxon>Eurotiales</taxon>
        <taxon>Aspergillaceae</taxon>
        <taxon>Aspergillus</taxon>
        <taxon>Aspergillus subgen. Circumdati</taxon>
    </lineage>
</organism>
<keyword evidence="1" id="KW-0808">Transferase</keyword>
<reference evidence="1" key="1">
    <citation type="submission" date="2018-02" db="EMBL/GenBank/DDBJ databases">
        <title>The genomes of Aspergillus section Nigri reveals drivers in fungal speciation.</title>
        <authorList>
            <consortium name="DOE Joint Genome Institute"/>
            <person name="Vesth T.C."/>
            <person name="Nybo J."/>
            <person name="Theobald S."/>
            <person name="Brandl J."/>
            <person name="Frisvad J.C."/>
            <person name="Nielsen K.F."/>
            <person name="Lyhne E.K."/>
            <person name="Kogle M.E."/>
            <person name="Kuo A."/>
            <person name="Riley R."/>
            <person name="Clum A."/>
            <person name="Nolan M."/>
            <person name="Lipzen A."/>
            <person name="Salamov A."/>
            <person name="Henrissat B."/>
            <person name="Wiebenga A."/>
            <person name="De vries R.P."/>
            <person name="Grigoriev I.V."/>
            <person name="Mortensen U.H."/>
            <person name="Andersen M.R."/>
            <person name="Baker S.E."/>
        </authorList>
    </citation>
    <scope>NUCLEOTIDE SEQUENCE</scope>
    <source>
        <strain evidence="1">CBS 621.78</strain>
    </source>
</reference>
<accession>A0ACD1FS15</accession>
<name>A0ACD1FS15_9EURO</name>
<evidence type="ECO:0000313" key="1">
    <source>
        <dbReference type="EMBL" id="RAH39777.1"/>
    </source>
</evidence>
<sequence length="270" mass="30301">MRLSIRLNEQHLLWKLQTGHVLSPLVPRRPGLRVADLGTGTGIWCLELSRAIDTEKVEIIGYDVSSDAFPPRSTLPQNVELNTLDLMSDQIPEDMLAAFDVVHLRLWACVVRNNCPGQLIRLAEALLKPGGYLQWEEVDRDTSGVLSKPMQRLEHVYSHFLEEQHLDPSWVKTLPDTLRNHGFDVTEATLGSWTDTVRGQYYHNYLSGVLGILQSNLAQGKDEEHGWLEDLAREFSDQRGVDHGLAWNPLQIVARKTDLALAPGNSVASA</sequence>
<protein>
    <submittedName>
        <fullName evidence="1">S-adenosyl-L-methionine-dependent methyltransferase</fullName>
    </submittedName>
</protein>
<gene>
    <name evidence="1" type="ORF">BO95DRAFT_426151</name>
</gene>